<dbReference type="RefSeq" id="WP_182607092.1">
    <property type="nucleotide sequence ID" value="NZ_VKHT01000553.1"/>
</dbReference>
<organism evidence="1 2">
    <name type="scientific">Streptomyces alkaliphilus</name>
    <dbReference type="NCBI Taxonomy" id="1472722"/>
    <lineage>
        <taxon>Bacteria</taxon>
        <taxon>Bacillati</taxon>
        <taxon>Actinomycetota</taxon>
        <taxon>Actinomycetes</taxon>
        <taxon>Kitasatosporales</taxon>
        <taxon>Streptomycetaceae</taxon>
        <taxon>Streptomyces</taxon>
    </lineage>
</organism>
<sequence>MTNIAIAGRAAGRAVRRVVTGPGAAARIGAALVLVGTLSAQHPNPSFGRVARRDTFSALLPNWRFFAPNPAQHDYHFFYRTLNTAGETSGWRPVEVIAGRRLHQILWFPGRRPEKAIFDIGTELLITLDKGFDVLTRLPAYRMLVGFLRTEIAREEERHGRHGDPERAVKGFQFTLTRAAGYDDSEEPEVIFVSPYTPMRPGAPVAAELREAA</sequence>
<accession>A0A7W3TF06</accession>
<comment type="caution">
    <text evidence="1">The sequence shown here is derived from an EMBL/GenBank/DDBJ whole genome shotgun (WGS) entry which is preliminary data.</text>
</comment>
<dbReference type="EMBL" id="VKHT01000553">
    <property type="protein sequence ID" value="MBB0245631.1"/>
    <property type="molecule type" value="Genomic_DNA"/>
</dbReference>
<evidence type="ECO:0000313" key="2">
    <source>
        <dbReference type="Proteomes" id="UP000538929"/>
    </source>
</evidence>
<dbReference type="AlphaFoldDB" id="A0A7W3TF06"/>
<keyword evidence="2" id="KW-1185">Reference proteome</keyword>
<name>A0A7W3TF06_9ACTN</name>
<gene>
    <name evidence="1" type="ORF">FNQ90_16355</name>
</gene>
<dbReference type="Proteomes" id="UP000538929">
    <property type="component" value="Unassembled WGS sequence"/>
</dbReference>
<protein>
    <submittedName>
        <fullName evidence="1">Uncharacterized protein</fullName>
    </submittedName>
</protein>
<evidence type="ECO:0000313" key="1">
    <source>
        <dbReference type="EMBL" id="MBB0245631.1"/>
    </source>
</evidence>
<proteinExistence type="predicted"/>
<reference evidence="2" key="1">
    <citation type="submission" date="2019-10" db="EMBL/GenBank/DDBJ databases">
        <title>Streptomyces sp. nov., a novel actinobacterium isolated from alkaline environment.</title>
        <authorList>
            <person name="Golinska P."/>
        </authorList>
    </citation>
    <scope>NUCLEOTIDE SEQUENCE [LARGE SCALE GENOMIC DNA]</scope>
    <source>
        <strain evidence="2">DSM 42118</strain>
    </source>
</reference>